<dbReference type="SUPFAM" id="SSF50978">
    <property type="entry name" value="WD40 repeat-like"/>
    <property type="match status" value="1"/>
</dbReference>
<evidence type="ECO:0000313" key="7">
    <source>
        <dbReference type="EMBL" id="TWT59997.1"/>
    </source>
</evidence>
<evidence type="ECO:0000259" key="6">
    <source>
        <dbReference type="PROSITE" id="PS51007"/>
    </source>
</evidence>
<dbReference type="PANTHER" id="PTHR35889">
    <property type="entry name" value="CYCLOINULO-OLIGOSACCHARIDE FRUCTANOTRANSFERASE-RELATED"/>
    <property type="match status" value="1"/>
</dbReference>
<dbReference type="Pfam" id="PF07635">
    <property type="entry name" value="PSCyt1"/>
    <property type="match status" value="1"/>
</dbReference>
<dbReference type="PANTHER" id="PTHR35889:SF3">
    <property type="entry name" value="F-BOX DOMAIN-CONTAINING PROTEIN"/>
    <property type="match status" value="1"/>
</dbReference>
<dbReference type="InterPro" id="IPR008964">
    <property type="entry name" value="Invasin/intimin_cell_adhesion"/>
</dbReference>
<accession>A0A5C5XA11</accession>
<dbReference type="Gene3D" id="2.130.10.10">
    <property type="entry name" value="YVTN repeat-like/Quinoprotein amine dehydrogenase"/>
    <property type="match status" value="2"/>
</dbReference>
<keyword evidence="3 5" id="KW-0408">Iron</keyword>
<dbReference type="Proteomes" id="UP000316095">
    <property type="component" value="Unassembled WGS sequence"/>
</dbReference>
<dbReference type="EMBL" id="SJPG01000001">
    <property type="protein sequence ID" value="TWT59997.1"/>
    <property type="molecule type" value="Genomic_DNA"/>
</dbReference>
<dbReference type="InterPro" id="IPR011444">
    <property type="entry name" value="DUF1549"/>
</dbReference>
<dbReference type="SMART" id="SM00320">
    <property type="entry name" value="WD40"/>
    <property type="match status" value="5"/>
</dbReference>
<dbReference type="InterPro" id="IPR009056">
    <property type="entry name" value="Cyt_c-like_dom"/>
</dbReference>
<evidence type="ECO:0000256" key="2">
    <source>
        <dbReference type="ARBA" id="ARBA00022723"/>
    </source>
</evidence>
<dbReference type="Pfam" id="PF07583">
    <property type="entry name" value="PSCyt2"/>
    <property type="match status" value="1"/>
</dbReference>
<feature type="domain" description="Cytochrome c" evidence="6">
    <location>
        <begin position="70"/>
        <end position="161"/>
    </location>
</feature>
<dbReference type="GO" id="GO:0046872">
    <property type="term" value="F:metal ion binding"/>
    <property type="evidence" value="ECO:0007669"/>
    <property type="project" value="UniProtKB-KW"/>
</dbReference>
<dbReference type="InterPro" id="IPR001680">
    <property type="entry name" value="WD40_rpt"/>
</dbReference>
<name>A0A5C5XA11_9PLAN</name>
<dbReference type="GO" id="GO:0009055">
    <property type="term" value="F:electron transfer activity"/>
    <property type="evidence" value="ECO:0007669"/>
    <property type="project" value="InterPro"/>
</dbReference>
<dbReference type="PROSITE" id="PS50082">
    <property type="entry name" value="WD_REPEATS_2"/>
    <property type="match status" value="1"/>
</dbReference>
<keyword evidence="2 5" id="KW-0479">Metal-binding</keyword>
<dbReference type="Gene3D" id="2.60.40.1080">
    <property type="match status" value="2"/>
</dbReference>
<dbReference type="Pfam" id="PF07587">
    <property type="entry name" value="PSD1"/>
    <property type="match status" value="1"/>
</dbReference>
<keyword evidence="1 5" id="KW-0349">Heme</keyword>
<dbReference type="InterPro" id="IPR036909">
    <property type="entry name" value="Cyt_c-like_dom_sf"/>
</dbReference>
<reference evidence="7 8" key="1">
    <citation type="submission" date="2019-02" db="EMBL/GenBank/DDBJ databases">
        <title>Deep-cultivation of Planctomycetes and their phenomic and genomic characterization uncovers novel biology.</title>
        <authorList>
            <person name="Wiegand S."/>
            <person name="Jogler M."/>
            <person name="Boedeker C."/>
            <person name="Pinto D."/>
            <person name="Vollmers J."/>
            <person name="Rivas-Marin E."/>
            <person name="Kohn T."/>
            <person name="Peeters S.H."/>
            <person name="Heuer A."/>
            <person name="Rast P."/>
            <person name="Oberbeckmann S."/>
            <person name="Bunk B."/>
            <person name="Jeske O."/>
            <person name="Meyerdierks A."/>
            <person name="Storesund J.E."/>
            <person name="Kallscheuer N."/>
            <person name="Luecker S."/>
            <person name="Lage O.M."/>
            <person name="Pohl T."/>
            <person name="Merkel B.J."/>
            <person name="Hornburger P."/>
            <person name="Mueller R.-W."/>
            <person name="Bruemmer F."/>
            <person name="Labrenz M."/>
            <person name="Spormann A.M."/>
            <person name="Op Den Camp H."/>
            <person name="Overmann J."/>
            <person name="Amann R."/>
            <person name="Jetten M.S.M."/>
            <person name="Mascher T."/>
            <person name="Medema M.H."/>
            <person name="Devos D.P."/>
            <person name="Kaster A.-K."/>
            <person name="Ovreas L."/>
            <person name="Rohde M."/>
            <person name="Galperin M.Y."/>
            <person name="Jogler C."/>
        </authorList>
    </citation>
    <scope>NUCLEOTIDE SEQUENCE [LARGE SCALE GENOMIC DNA]</scope>
    <source>
        <strain evidence="7 8">Pan54</strain>
    </source>
</reference>
<dbReference type="GO" id="GO:0020037">
    <property type="term" value="F:heme binding"/>
    <property type="evidence" value="ECO:0007669"/>
    <property type="project" value="InterPro"/>
</dbReference>
<dbReference type="Pfam" id="PF00400">
    <property type="entry name" value="WD40"/>
    <property type="match status" value="2"/>
</dbReference>
<keyword evidence="4" id="KW-0853">WD repeat</keyword>
<evidence type="ECO:0000256" key="3">
    <source>
        <dbReference type="ARBA" id="ARBA00023004"/>
    </source>
</evidence>
<dbReference type="InterPro" id="IPR015943">
    <property type="entry name" value="WD40/YVTN_repeat-like_dom_sf"/>
</dbReference>
<proteinExistence type="predicted"/>
<protein>
    <submittedName>
        <fullName evidence="7">Translocation protein TolB</fullName>
    </submittedName>
</protein>
<dbReference type="PROSITE" id="PS51007">
    <property type="entry name" value="CYTC"/>
    <property type="match status" value="1"/>
</dbReference>
<evidence type="ECO:0000256" key="1">
    <source>
        <dbReference type="ARBA" id="ARBA00022617"/>
    </source>
</evidence>
<evidence type="ECO:0000256" key="4">
    <source>
        <dbReference type="PROSITE-ProRule" id="PRU00221"/>
    </source>
</evidence>
<feature type="repeat" description="WD" evidence="4">
    <location>
        <begin position="495"/>
        <end position="527"/>
    </location>
</feature>
<dbReference type="SUPFAM" id="SSF46626">
    <property type="entry name" value="Cytochrome c"/>
    <property type="match status" value="1"/>
</dbReference>
<evidence type="ECO:0000313" key="8">
    <source>
        <dbReference type="Proteomes" id="UP000316095"/>
    </source>
</evidence>
<comment type="caution">
    <text evidence="7">The sequence shown here is derived from an EMBL/GenBank/DDBJ whole genome shotgun (WGS) entry which is preliminary data.</text>
</comment>
<organism evidence="7 8">
    <name type="scientific">Rubinisphaera italica</name>
    <dbReference type="NCBI Taxonomy" id="2527969"/>
    <lineage>
        <taxon>Bacteria</taxon>
        <taxon>Pseudomonadati</taxon>
        <taxon>Planctomycetota</taxon>
        <taxon>Planctomycetia</taxon>
        <taxon>Planctomycetales</taxon>
        <taxon>Planctomycetaceae</taxon>
        <taxon>Rubinisphaera</taxon>
    </lineage>
</organism>
<dbReference type="SUPFAM" id="SSF49373">
    <property type="entry name" value="Invasin/intimin cell-adhesion fragments"/>
    <property type="match status" value="1"/>
</dbReference>
<keyword evidence="8" id="KW-1185">Reference proteome</keyword>
<evidence type="ECO:0000256" key="5">
    <source>
        <dbReference type="PROSITE-ProRule" id="PRU00433"/>
    </source>
</evidence>
<dbReference type="InterPro" id="IPR022655">
    <property type="entry name" value="DUF1553"/>
</dbReference>
<sequence>MSVPDACLNACLLLHAPASTGQSLAAEVWITPMINARTPSLLLLIAAIAITPRLHAEETPGADAAQQSVSYHTQIKPIFQAHCQGCHQPAKPLGDYIMTDFQSLLKGGESESAAIVAGDATASYLLDQITPVDGVAAMPKEKAPLSPEQIGLVKSWIEQGAIDDTPASAIAVYDAAHPPVYSRPPVTTAIDYSPDGKLLAAAGHHEVLIHHADGSGIMARLIGVSDRIESVKFSPDGTKLAVTGGAPARMGEVQVWDVATKKLMTSVQVTFDTVYGASWSPDGTKIAFGCADNTLRVIEAATGKEVLFQGSHGDWVLDTTFSIDGEHVVSVGRDQTAKLIEFETQRFVDNITSITPGALKGGLAAVETHPERNEILIGGADGVPRTYRMERLTKRVIGDDANLVRELPATSGRIFDVAYSPDASQLAVVSSDNGTGYLTVYQYGVDGGLPDEIKKILEERVASRKPEQKKLIEELRGEGVKLISKKQIPGSGCYALAYNPDGKQIAVASTDGNLRIFDAGTVEQTQEFAIYPTTGEQTQLAVSSTDWKFGNLNPATDEKSEVTAEIASIAITPAEIQFNDPLDYAQLVVMATLKSGDQIDVTRSVKFTVNEKFASIDSLGLLQPRSNGQTEVKVSIQGLEASLPVTISQQDAGLNVDYVHDVMPVLSKLGCNQGTCHGSAQGKAGFKLSLRGYDPIFDVRALTDDHASRRMNAAAPDESLMLLKAIGGVPHVGGQLITADHKYYQLLRNWIAGGAELDLKTPRVVSIDVFPKNPTIQSINSKQQVRVVATYADGAQRDVTYESFIESGNTEVATINSSGLLTSIRRGEAPILARHEGAYAATTLTVMGDRDEFVWQDPPTFNEIDELVANKWQRMKIQPSQLTSDAEFMRRVTLDLTGLPPTAEAVEAFIADQRPTQEKRDRYIDYLVGSEDYIAHFTNKWANLLQVNGKFLGREGANLFREWIQTQIAENRPYDEFVQEILTASGSNKANPPASYFKVLRDPENTMENTTHLFLGVRFNCNKCHDHPFEKWTQDQYYETAAFFAQVGLKADPEAKGKKLGGTAVESGKPLYEIVVDQKQGDVTHQRTNEIAPPTFPYESTFETAEDATRREQLAAWMIAPDNRYFARSYVNRLWGHLFGMGIIEPVDDIRAGNPPTNPELLDYLTEEFINSDFDVQHALRLICKSRTYQLSIATNRWNEDDTINFSHAQARRLPAETLFDAIHQVTGSQSHIPGVPAGTRAAALSDSQIKLEDGFLSNFGRPNRESACECERSNEVQLGPIMAMVSGKTVADAIADPNNAIPKLVNSIPGNQELIDALYLKILNRPATVKEIEVALPIFETVAESHQELEQKLAEKEAWWKSIRDQKEQERLAKIQKAEKTLADYKIELAPKRELAEQERQKKIKQAEANLAKHSESIEQPLQEWIAKQQSEASVEWQVLRPTSLVASNKADLKLQEDGSIIASVKPGLGSYELIAQTDLSKVTAIRLEALTDPSLPGNGPGLGGGNFVLTEFEVFKSDLSKEKPVPHQLMLQNAQADFSQGNYDVKTAIDGQIKPNANGWAVSPQQGKTHWATFEIKNPTPVSGASEFKFILKQNYQDKNHWLGRFRISVTSAEPKIPLGLPHEVQALIKLAPEERTPEQTATLVEFYQRFDDKYIALKQAVAEAKKPLPPDAQLQNLEASLVAAKEPVKDALSVVQLRADFEMSKKLTENQRLTAAQDLTWALINSPSFLFNR</sequence>
<dbReference type="InterPro" id="IPR011429">
    <property type="entry name" value="Cyt_c_Planctomycete-type"/>
</dbReference>
<gene>
    <name evidence="7" type="ORF">Pan54_07090</name>
</gene>
<dbReference type="InterPro" id="IPR036322">
    <property type="entry name" value="WD40_repeat_dom_sf"/>
</dbReference>